<accession>A0A0F9TR79</accession>
<name>A0A0F9TR79_9ZZZZ</name>
<evidence type="ECO:0000313" key="2">
    <source>
        <dbReference type="EMBL" id="KKN43883.1"/>
    </source>
</evidence>
<dbReference type="EMBL" id="LAZR01001483">
    <property type="protein sequence ID" value="KKN43883.1"/>
    <property type="molecule type" value="Genomic_DNA"/>
</dbReference>
<gene>
    <name evidence="2" type="ORF">LCGC14_0698970</name>
</gene>
<proteinExistence type="predicted"/>
<organism evidence="2">
    <name type="scientific">marine sediment metagenome</name>
    <dbReference type="NCBI Taxonomy" id="412755"/>
    <lineage>
        <taxon>unclassified sequences</taxon>
        <taxon>metagenomes</taxon>
        <taxon>ecological metagenomes</taxon>
    </lineage>
</organism>
<feature type="region of interest" description="Disordered" evidence="1">
    <location>
        <begin position="135"/>
        <end position="160"/>
    </location>
</feature>
<feature type="compositionally biased region" description="Low complexity" evidence="1">
    <location>
        <begin position="135"/>
        <end position="151"/>
    </location>
</feature>
<dbReference type="AlphaFoldDB" id="A0A0F9TR79"/>
<protein>
    <submittedName>
        <fullName evidence="2">Uncharacterized protein</fullName>
    </submittedName>
</protein>
<comment type="caution">
    <text evidence="2">The sequence shown here is derived from an EMBL/GenBank/DDBJ whole genome shotgun (WGS) entry which is preliminary data.</text>
</comment>
<reference evidence="2" key="1">
    <citation type="journal article" date="2015" name="Nature">
        <title>Complex archaea that bridge the gap between prokaryotes and eukaryotes.</title>
        <authorList>
            <person name="Spang A."/>
            <person name="Saw J.H."/>
            <person name="Jorgensen S.L."/>
            <person name="Zaremba-Niedzwiedzka K."/>
            <person name="Martijn J."/>
            <person name="Lind A.E."/>
            <person name="van Eijk R."/>
            <person name="Schleper C."/>
            <person name="Guy L."/>
            <person name="Ettema T.J."/>
        </authorList>
    </citation>
    <scope>NUCLEOTIDE SEQUENCE</scope>
</reference>
<sequence>MSSTEPHREGWMPSAGHLQEAAFQTARGVRPLCILGWIASDPKTMLRTATIIEEIAAKHTGLIAYVIDENRGVASYGFARHAWAVELLEYVVQGGCPEPMMHMILGLLLGYESGEIERHHRCNGSGRRFDYTEWLSSSPSQDSSSPLHCSQDTAETSHQH</sequence>
<evidence type="ECO:0000256" key="1">
    <source>
        <dbReference type="SAM" id="MobiDB-lite"/>
    </source>
</evidence>